<name>A0A4P2VBZ0_9ARCH</name>
<protein>
    <recommendedName>
        <fullName evidence="3">Archaeal Type IV pilin N-terminal domain-containing protein</fullName>
    </recommendedName>
</protein>
<feature type="domain" description="Archaeal Type IV pilin N-terminal" evidence="3">
    <location>
        <begin position="18"/>
        <end position="92"/>
    </location>
</feature>
<keyword evidence="5" id="KW-1185">Reference proteome</keyword>
<feature type="transmembrane region" description="Helical" evidence="2">
    <location>
        <begin position="20"/>
        <end position="41"/>
    </location>
</feature>
<dbReference type="KEGG" id="ccai:NAS2_0670"/>
<evidence type="ECO:0000313" key="4">
    <source>
        <dbReference type="EMBL" id="BBE42059.1"/>
    </source>
</evidence>
<dbReference type="EMBL" id="AP018732">
    <property type="protein sequence ID" value="BBE42059.1"/>
    <property type="molecule type" value="Genomic_DNA"/>
</dbReference>
<feature type="region of interest" description="Disordered" evidence="1">
    <location>
        <begin position="103"/>
        <end position="127"/>
    </location>
</feature>
<dbReference type="InterPro" id="IPR013373">
    <property type="entry name" value="Flagellin/pilin_N_arc"/>
</dbReference>
<gene>
    <name evidence="4" type="ORF">NAS2_0670</name>
</gene>
<dbReference type="Proteomes" id="UP000509448">
    <property type="component" value="Chromosome"/>
</dbReference>
<evidence type="ECO:0000313" key="5">
    <source>
        <dbReference type="Proteomes" id="UP000509448"/>
    </source>
</evidence>
<reference evidence="4 5" key="1">
    <citation type="journal article" date="2019" name="ISME J.">
        <title>Isolation and characterization of a thermophilic sulfur- and iron-reducing thaumarchaeote from a terrestrial acidic hot spring.</title>
        <authorList>
            <person name="Kato S."/>
            <person name="Itoh T."/>
            <person name="Yuki M."/>
            <person name="Nagamori M."/>
            <person name="Ohnishi M."/>
            <person name="Uematsu K."/>
            <person name="Suzuki K."/>
            <person name="Takashina T."/>
            <person name="Ohkuma M."/>
        </authorList>
    </citation>
    <scope>NUCLEOTIDE SEQUENCE [LARGE SCALE GENOMIC DNA]</scope>
    <source>
        <strain evidence="4 5">NAS-02</strain>
    </source>
</reference>
<keyword evidence="2" id="KW-0472">Membrane</keyword>
<evidence type="ECO:0000256" key="1">
    <source>
        <dbReference type="SAM" id="MobiDB-lite"/>
    </source>
</evidence>
<organism evidence="4 5">
    <name type="scientific">Conexivisphaera calida</name>
    <dbReference type="NCBI Taxonomy" id="1874277"/>
    <lineage>
        <taxon>Archaea</taxon>
        <taxon>Nitrososphaerota</taxon>
        <taxon>Conexivisphaeria</taxon>
        <taxon>Conexivisphaerales</taxon>
        <taxon>Conexivisphaeraceae</taxon>
        <taxon>Conexivisphaera</taxon>
    </lineage>
</organism>
<sequence>MSAGWFAPAGARSRHARRAISPIIATIILIVITVVAGAFLYTYATGMLRSGAASQVANVQSITLTVPNGSGDGTLTVTVQNGGTVAIKGVSLVDFNGSTESKPLISSTTPISPGQSASGSVQVGPNVDSDGVETNGSLIAGESYEVQLNVTFANGQTQIITTTVMANTY</sequence>
<keyword evidence="2" id="KW-1133">Transmembrane helix</keyword>
<dbReference type="InterPro" id="IPR012859">
    <property type="entry name" value="Pilin_N_archaeal"/>
</dbReference>
<feature type="compositionally biased region" description="Polar residues" evidence="1">
    <location>
        <begin position="103"/>
        <end position="123"/>
    </location>
</feature>
<proteinExistence type="predicted"/>
<evidence type="ECO:0000256" key="2">
    <source>
        <dbReference type="SAM" id="Phobius"/>
    </source>
</evidence>
<keyword evidence="2" id="KW-0812">Transmembrane</keyword>
<dbReference type="NCBIfam" id="TIGR02537">
    <property type="entry name" value="arch_flag_Nterm"/>
    <property type="match status" value="1"/>
</dbReference>
<accession>A0A4P2VBZ0</accession>
<evidence type="ECO:0000259" key="3">
    <source>
        <dbReference type="Pfam" id="PF07790"/>
    </source>
</evidence>
<dbReference type="Pfam" id="PF07790">
    <property type="entry name" value="Pilin_N"/>
    <property type="match status" value="1"/>
</dbReference>
<dbReference type="AlphaFoldDB" id="A0A4P2VBZ0"/>